<dbReference type="Proteomes" id="UP000664632">
    <property type="component" value="Unassembled WGS sequence"/>
</dbReference>
<evidence type="ECO:0000313" key="2">
    <source>
        <dbReference type="Proteomes" id="UP000664632"/>
    </source>
</evidence>
<sequence length="72" mass="8325">MYSNLNTKKIVLSGRVFPTEQIDSEKWAKLEEAGCIDKYSGLLKENPITKKYLAEIKEPTLEGLYQFLKKDQ</sequence>
<accession>A0ABS3H1V9</accession>
<comment type="caution">
    <text evidence="1">The sequence shown here is derived from an EMBL/GenBank/DDBJ whole genome shotgun (WGS) entry which is preliminary data.</text>
</comment>
<protein>
    <submittedName>
        <fullName evidence="1">Uncharacterized protein</fullName>
    </submittedName>
</protein>
<evidence type="ECO:0000313" key="1">
    <source>
        <dbReference type="EMBL" id="MBO0441506.1"/>
    </source>
</evidence>
<dbReference type="EMBL" id="JAFLWD010000037">
    <property type="protein sequence ID" value="MBO0441506.1"/>
    <property type="molecule type" value="Genomic_DNA"/>
</dbReference>
<gene>
    <name evidence="1" type="ORF">JZO69_14155</name>
</gene>
<keyword evidence="2" id="KW-1185">Reference proteome</keyword>
<name>A0ABS3H1V9_9ENTE</name>
<dbReference type="RefSeq" id="WP_207113483.1">
    <property type="nucleotide sequence ID" value="NZ_JAFLWD010000037.1"/>
</dbReference>
<proteinExistence type="predicted"/>
<reference evidence="1 2" key="1">
    <citation type="submission" date="2021-03" db="EMBL/GenBank/DDBJ databases">
        <title>Enterococcal diversity collection.</title>
        <authorList>
            <person name="Gilmore M.S."/>
            <person name="Schwartzman J."/>
            <person name="Van Tyne D."/>
            <person name="Martin M."/>
            <person name="Earl A.M."/>
            <person name="Manson A.L."/>
            <person name="Straub T."/>
            <person name="Salamzade R."/>
            <person name="Saavedra J."/>
            <person name="Lebreton F."/>
            <person name="Prichula J."/>
            <person name="Schaufler K."/>
            <person name="Gaca A."/>
            <person name="Sgardioli B."/>
            <person name="Wagenaar J."/>
            <person name="Strong T."/>
        </authorList>
    </citation>
    <scope>NUCLEOTIDE SEQUENCE [LARGE SCALE GENOMIC DNA]</scope>
    <source>
        <strain evidence="1 2">DIV0869a</strain>
    </source>
</reference>
<organism evidence="1 2">
    <name type="scientific">Candidatus Enterococcus ikei</name>
    <dbReference type="NCBI Taxonomy" id="2815326"/>
    <lineage>
        <taxon>Bacteria</taxon>
        <taxon>Bacillati</taxon>
        <taxon>Bacillota</taxon>
        <taxon>Bacilli</taxon>
        <taxon>Lactobacillales</taxon>
        <taxon>Enterococcaceae</taxon>
        <taxon>Enterococcus</taxon>
    </lineage>
</organism>